<evidence type="ECO:0000313" key="2">
    <source>
        <dbReference type="EMBL" id="KAF1965025.1"/>
    </source>
</evidence>
<gene>
    <name evidence="2" type="ORF">BU23DRAFT_37985</name>
</gene>
<dbReference type="AlphaFoldDB" id="A0A6A5UJK6"/>
<feature type="region of interest" description="Disordered" evidence="1">
    <location>
        <begin position="62"/>
        <end position="87"/>
    </location>
</feature>
<keyword evidence="3" id="KW-1185">Reference proteome</keyword>
<sequence length="145" mass="15984">MLPLETFPSTQSTRSIHNDQPLHTPHSLSHTIPNPLIQITPITHYAPHKTSSLELALAHRHPNPPVARTRSRRRTNLPTPHSRAARPHCSLPYLHTAPSHPGSSLHMHIRQLGAGTHHGGKRVGWYLQGQRGHARASGCRCAADA</sequence>
<name>A0A6A5UJK6_9PLEO</name>
<evidence type="ECO:0000256" key="1">
    <source>
        <dbReference type="SAM" id="MobiDB-lite"/>
    </source>
</evidence>
<organism evidence="2 3">
    <name type="scientific">Bimuria novae-zelandiae CBS 107.79</name>
    <dbReference type="NCBI Taxonomy" id="1447943"/>
    <lineage>
        <taxon>Eukaryota</taxon>
        <taxon>Fungi</taxon>
        <taxon>Dikarya</taxon>
        <taxon>Ascomycota</taxon>
        <taxon>Pezizomycotina</taxon>
        <taxon>Dothideomycetes</taxon>
        <taxon>Pleosporomycetidae</taxon>
        <taxon>Pleosporales</taxon>
        <taxon>Massarineae</taxon>
        <taxon>Didymosphaeriaceae</taxon>
        <taxon>Bimuria</taxon>
    </lineage>
</organism>
<accession>A0A6A5UJK6</accession>
<dbReference type="EMBL" id="ML976772">
    <property type="protein sequence ID" value="KAF1965025.1"/>
    <property type="molecule type" value="Genomic_DNA"/>
</dbReference>
<evidence type="ECO:0000313" key="3">
    <source>
        <dbReference type="Proteomes" id="UP000800036"/>
    </source>
</evidence>
<feature type="region of interest" description="Disordered" evidence="1">
    <location>
        <begin position="1"/>
        <end position="33"/>
    </location>
</feature>
<protein>
    <submittedName>
        <fullName evidence="2">Uncharacterized protein</fullName>
    </submittedName>
</protein>
<dbReference type="Proteomes" id="UP000800036">
    <property type="component" value="Unassembled WGS sequence"/>
</dbReference>
<proteinExistence type="predicted"/>
<reference evidence="2" key="1">
    <citation type="journal article" date="2020" name="Stud. Mycol.">
        <title>101 Dothideomycetes genomes: a test case for predicting lifestyles and emergence of pathogens.</title>
        <authorList>
            <person name="Haridas S."/>
            <person name="Albert R."/>
            <person name="Binder M."/>
            <person name="Bloem J."/>
            <person name="Labutti K."/>
            <person name="Salamov A."/>
            <person name="Andreopoulos B."/>
            <person name="Baker S."/>
            <person name="Barry K."/>
            <person name="Bills G."/>
            <person name="Bluhm B."/>
            <person name="Cannon C."/>
            <person name="Castanera R."/>
            <person name="Culley D."/>
            <person name="Daum C."/>
            <person name="Ezra D."/>
            <person name="Gonzalez J."/>
            <person name="Henrissat B."/>
            <person name="Kuo A."/>
            <person name="Liang C."/>
            <person name="Lipzen A."/>
            <person name="Lutzoni F."/>
            <person name="Magnuson J."/>
            <person name="Mondo S."/>
            <person name="Nolan M."/>
            <person name="Ohm R."/>
            <person name="Pangilinan J."/>
            <person name="Park H.-J."/>
            <person name="Ramirez L."/>
            <person name="Alfaro M."/>
            <person name="Sun H."/>
            <person name="Tritt A."/>
            <person name="Yoshinaga Y."/>
            <person name="Zwiers L.-H."/>
            <person name="Turgeon B."/>
            <person name="Goodwin S."/>
            <person name="Spatafora J."/>
            <person name="Crous P."/>
            <person name="Grigoriev I."/>
        </authorList>
    </citation>
    <scope>NUCLEOTIDE SEQUENCE</scope>
    <source>
        <strain evidence="2">CBS 107.79</strain>
    </source>
</reference>